<evidence type="ECO:0008006" key="2">
    <source>
        <dbReference type="Google" id="ProtNLM"/>
    </source>
</evidence>
<dbReference type="AlphaFoldDB" id="A0A1V5MJE3"/>
<comment type="caution">
    <text evidence="1">The sequence shown here is derived from an EMBL/GenBank/DDBJ whole genome shotgun (WGS) entry which is preliminary data.</text>
</comment>
<name>A0A1V5MJE3_UNCT6</name>
<dbReference type="Proteomes" id="UP000485484">
    <property type="component" value="Unassembled WGS sequence"/>
</dbReference>
<protein>
    <recommendedName>
        <fullName evidence="2">Tetratricopeptide repeat protein</fullName>
    </recommendedName>
</protein>
<gene>
    <name evidence="1" type="ORF">BWY73_00568</name>
</gene>
<sequence length="256" mass="29511">MTGRLKRGVRSGGWFLLLAGLFWSAAVPVGAGPAGELEAIRLFDEERLAAARPAGPEAAEAAFREVEKRYLDFLERYPRSADGRNYLGGLYYEHGWPELAARQWRLGLLANPRDPFLYNNLAEYFAHDRGQPARAIFLQEKAVRLKADEPVFHYNLATYYDVFRFTARRRFGSLERVYESMLRSYRRALAFDPENYDYALVYAATLTLSPAAWKIADPVAREEKLAAWRNCRRLAPDEPTRTMIDRQLRRIELQTP</sequence>
<evidence type="ECO:0000313" key="1">
    <source>
        <dbReference type="EMBL" id="OPZ92931.1"/>
    </source>
</evidence>
<proteinExistence type="predicted"/>
<dbReference type="SUPFAM" id="SSF48452">
    <property type="entry name" value="TPR-like"/>
    <property type="match status" value="1"/>
</dbReference>
<accession>A0A1V5MJE3</accession>
<dbReference type="EMBL" id="MWAK01000057">
    <property type="protein sequence ID" value="OPZ92931.1"/>
    <property type="molecule type" value="Genomic_DNA"/>
</dbReference>
<dbReference type="InterPro" id="IPR011990">
    <property type="entry name" value="TPR-like_helical_dom_sf"/>
</dbReference>
<organism evidence="1">
    <name type="scientific">candidate division TA06 bacterium ADurb.Bin417</name>
    <dbReference type="NCBI Taxonomy" id="1852828"/>
    <lineage>
        <taxon>Bacteria</taxon>
        <taxon>Bacteria division TA06</taxon>
    </lineage>
</organism>
<reference evidence="1" key="1">
    <citation type="submission" date="2017-02" db="EMBL/GenBank/DDBJ databases">
        <title>Delving into the versatile metabolic prowess of the omnipresent phylum Bacteroidetes.</title>
        <authorList>
            <person name="Nobu M.K."/>
            <person name="Mei R."/>
            <person name="Narihiro T."/>
            <person name="Kuroda K."/>
            <person name="Liu W.-T."/>
        </authorList>
    </citation>
    <scope>NUCLEOTIDE SEQUENCE</scope>
    <source>
        <strain evidence="1">ADurb.Bin417</strain>
    </source>
</reference>
<dbReference type="Gene3D" id="1.25.40.10">
    <property type="entry name" value="Tetratricopeptide repeat domain"/>
    <property type="match status" value="2"/>
</dbReference>